<organism evidence="2">
    <name type="scientific">Rhipicephalus appendiculatus</name>
    <name type="common">Brown ear tick</name>
    <dbReference type="NCBI Taxonomy" id="34631"/>
    <lineage>
        <taxon>Eukaryota</taxon>
        <taxon>Metazoa</taxon>
        <taxon>Ecdysozoa</taxon>
        <taxon>Arthropoda</taxon>
        <taxon>Chelicerata</taxon>
        <taxon>Arachnida</taxon>
        <taxon>Acari</taxon>
        <taxon>Parasitiformes</taxon>
        <taxon>Ixodida</taxon>
        <taxon>Ixodoidea</taxon>
        <taxon>Ixodidae</taxon>
        <taxon>Rhipicephalinae</taxon>
        <taxon>Rhipicephalus</taxon>
        <taxon>Rhipicephalus</taxon>
    </lineage>
</organism>
<keyword evidence="1" id="KW-0732">Signal</keyword>
<sequence length="150" mass="17786">MYHVLLAILFPFLVSSQDAPRVFLKMWHLYDLLNTTNKIWILSTSQPALYENEEVTCINYRAKNLTTRSVTSIYQVVWKEEVHRGIMVKARLLDYRYPSMTRRDWNGDEYKMPLLDHLHSLIPIWRSQALKMTHRHIKDILSAVYHPASA</sequence>
<proteinExistence type="predicted"/>
<feature type="chain" id="PRO_5007286089" evidence="1">
    <location>
        <begin position="17"/>
        <end position="150"/>
    </location>
</feature>
<name>A0A131YTN4_RHIAP</name>
<feature type="signal peptide" evidence="1">
    <location>
        <begin position="1"/>
        <end position="16"/>
    </location>
</feature>
<protein>
    <submittedName>
        <fullName evidence="2">Lipocalin</fullName>
    </submittedName>
</protein>
<evidence type="ECO:0000313" key="2">
    <source>
        <dbReference type="EMBL" id="JAP81912.1"/>
    </source>
</evidence>
<dbReference type="EMBL" id="GEDV01006645">
    <property type="protein sequence ID" value="JAP81912.1"/>
    <property type="molecule type" value="Transcribed_RNA"/>
</dbReference>
<accession>A0A131YTN4</accession>
<reference evidence="2" key="1">
    <citation type="journal article" date="2016" name="Ticks Tick Borne Dis.">
        <title>De novo assembly and annotation of the salivary gland transcriptome of Rhipicephalus appendiculatus male and female ticks during blood feeding.</title>
        <authorList>
            <person name="de Castro M.H."/>
            <person name="de Klerk D."/>
            <person name="Pienaar R."/>
            <person name="Latif A.A."/>
            <person name="Rees D.J."/>
            <person name="Mans B.J."/>
        </authorList>
    </citation>
    <scope>NUCLEOTIDE SEQUENCE</scope>
    <source>
        <tissue evidence="2">Salivary glands</tissue>
    </source>
</reference>
<dbReference type="AlphaFoldDB" id="A0A131YTN4"/>
<evidence type="ECO:0000256" key="1">
    <source>
        <dbReference type="SAM" id="SignalP"/>
    </source>
</evidence>